<keyword evidence="1" id="KW-0812">Transmembrane</keyword>
<keyword evidence="1" id="KW-0472">Membrane</keyword>
<evidence type="ECO:0000313" key="3">
    <source>
        <dbReference type="Proteomes" id="UP000004619"/>
    </source>
</evidence>
<proteinExistence type="predicted"/>
<feature type="transmembrane region" description="Helical" evidence="1">
    <location>
        <begin position="23"/>
        <end position="41"/>
    </location>
</feature>
<gene>
    <name evidence="2" type="ORF">FAEPRAA2165_02218</name>
</gene>
<comment type="caution">
    <text evidence="2">The sequence shown here is derived from an EMBL/GenBank/DDBJ whole genome shotgun (WGS) entry which is preliminary data.</text>
</comment>
<reference evidence="2" key="1">
    <citation type="submission" date="2009-08" db="EMBL/GenBank/DDBJ databases">
        <authorList>
            <person name="Weinstock G."/>
            <person name="Sodergren E."/>
            <person name="Clifton S."/>
            <person name="Fulton L."/>
            <person name="Fulton B."/>
            <person name="Courtney L."/>
            <person name="Fronick C."/>
            <person name="Harrison M."/>
            <person name="Strong C."/>
            <person name="Farmer C."/>
            <person name="Delahaunty K."/>
            <person name="Markovic C."/>
            <person name="Hall O."/>
            <person name="Minx P."/>
            <person name="Tomlinson C."/>
            <person name="Mitreva M."/>
            <person name="Nelson J."/>
            <person name="Hou S."/>
            <person name="Wollam A."/>
            <person name="Pepin K.H."/>
            <person name="Johnson M."/>
            <person name="Bhonagiri V."/>
            <person name="Nash W.E."/>
            <person name="Warren W."/>
            <person name="Chinwalla A."/>
            <person name="Mardis E.R."/>
            <person name="Wilson R.K."/>
        </authorList>
    </citation>
    <scope>NUCLEOTIDE SEQUENCE [LARGE SCALE GENOMIC DNA]</scope>
    <source>
        <strain evidence="2">A2-165</strain>
    </source>
</reference>
<sequence>SLVAGGCAQPAAVAFFFVNMDDLPNHIYTLLLWMFFAFASLL</sequence>
<dbReference type="HOGENOM" id="CLU_3262204_0_0_9"/>
<keyword evidence="1" id="KW-1133">Transmembrane helix</keyword>
<dbReference type="EMBL" id="ACOP02000059">
    <property type="protein sequence ID" value="EEU96153.1"/>
    <property type="molecule type" value="Genomic_DNA"/>
</dbReference>
<dbReference type="AlphaFoldDB" id="C7H7D4"/>
<accession>C7H7D4</accession>
<evidence type="ECO:0000256" key="1">
    <source>
        <dbReference type="SAM" id="Phobius"/>
    </source>
</evidence>
<keyword evidence="3" id="KW-1185">Reference proteome</keyword>
<dbReference type="Proteomes" id="UP000004619">
    <property type="component" value="Unassembled WGS sequence"/>
</dbReference>
<dbReference type="STRING" id="411483.FAEPRAA2165_02218"/>
<evidence type="ECO:0000313" key="2">
    <source>
        <dbReference type="EMBL" id="EEU96153.1"/>
    </source>
</evidence>
<name>C7H7D4_FAED2</name>
<organism evidence="2 3">
    <name type="scientific">Faecalibacterium duncaniae (strain DSM 17677 / JCM 31915 / A2-165)</name>
    <name type="common">Faecalibacterium prausnitzii</name>
    <dbReference type="NCBI Taxonomy" id="411483"/>
    <lineage>
        <taxon>Bacteria</taxon>
        <taxon>Bacillati</taxon>
        <taxon>Bacillota</taxon>
        <taxon>Clostridia</taxon>
        <taxon>Eubacteriales</taxon>
        <taxon>Oscillospiraceae</taxon>
        <taxon>Faecalibacterium</taxon>
    </lineage>
</organism>
<feature type="non-terminal residue" evidence="2">
    <location>
        <position position="1"/>
    </location>
</feature>
<protein>
    <submittedName>
        <fullName evidence="2">Uncharacterized protein</fullName>
    </submittedName>
</protein>